<dbReference type="OrthoDB" id="103556at2"/>
<keyword evidence="1" id="KW-0175">Coiled coil</keyword>
<reference evidence="3 4" key="1">
    <citation type="submission" date="2019-07" db="EMBL/GenBank/DDBJ databases">
        <title>Sphingomonas solaris sp. nov., isolated from a solar panel from Boston, Massachusetts.</title>
        <authorList>
            <person name="Tanner K."/>
            <person name="Pascual J."/>
            <person name="Mancuso C."/>
            <person name="Pereto J."/>
            <person name="Khalil A."/>
            <person name="Vilanova C."/>
        </authorList>
    </citation>
    <scope>NUCLEOTIDE SEQUENCE [LARGE SCALE GENOMIC DNA]</scope>
    <source>
        <strain evidence="3 4">R4DWN</strain>
    </source>
</reference>
<feature type="coiled-coil region" evidence="1">
    <location>
        <begin position="390"/>
        <end position="417"/>
    </location>
</feature>
<dbReference type="GO" id="GO:0016887">
    <property type="term" value="F:ATP hydrolysis activity"/>
    <property type="evidence" value="ECO:0007669"/>
    <property type="project" value="InterPro"/>
</dbReference>
<gene>
    <name evidence="3" type="ORF">FOY91_08805</name>
</gene>
<comment type="caution">
    <text evidence="3">The sequence shown here is derived from an EMBL/GenBank/DDBJ whole genome shotgun (WGS) entry which is preliminary data.</text>
</comment>
<name>A0A558R5T0_9SPHN</name>
<dbReference type="InterPro" id="IPR038729">
    <property type="entry name" value="Rad50/SbcC_AAA"/>
</dbReference>
<keyword evidence="4" id="KW-1185">Reference proteome</keyword>
<evidence type="ECO:0000259" key="2">
    <source>
        <dbReference type="Pfam" id="PF13476"/>
    </source>
</evidence>
<evidence type="ECO:0000313" key="4">
    <source>
        <dbReference type="Proteomes" id="UP000318681"/>
    </source>
</evidence>
<accession>A0A558R5T0</accession>
<protein>
    <recommendedName>
        <fullName evidence="2">Rad50/SbcC-type AAA domain-containing protein</fullName>
    </recommendedName>
</protein>
<dbReference type="AlphaFoldDB" id="A0A558R5T0"/>
<dbReference type="Gene3D" id="3.40.50.300">
    <property type="entry name" value="P-loop containing nucleotide triphosphate hydrolases"/>
    <property type="match status" value="1"/>
</dbReference>
<dbReference type="EMBL" id="VNIM01000028">
    <property type="protein sequence ID" value="TVV74741.1"/>
    <property type="molecule type" value="Genomic_DNA"/>
</dbReference>
<dbReference type="GO" id="GO:0006302">
    <property type="term" value="P:double-strand break repair"/>
    <property type="evidence" value="ECO:0007669"/>
    <property type="project" value="InterPro"/>
</dbReference>
<feature type="domain" description="Rad50/SbcC-type AAA" evidence="2">
    <location>
        <begin position="17"/>
        <end position="130"/>
    </location>
</feature>
<feature type="coiled-coil region" evidence="1">
    <location>
        <begin position="464"/>
        <end position="491"/>
    </location>
</feature>
<proteinExistence type="predicted"/>
<dbReference type="Proteomes" id="UP000318681">
    <property type="component" value="Unassembled WGS sequence"/>
</dbReference>
<dbReference type="SUPFAM" id="SSF52540">
    <property type="entry name" value="P-loop containing nucleoside triphosphate hydrolases"/>
    <property type="match status" value="1"/>
</dbReference>
<evidence type="ECO:0000313" key="3">
    <source>
        <dbReference type="EMBL" id="TVV74741.1"/>
    </source>
</evidence>
<dbReference type="RefSeq" id="WP_145150186.1">
    <property type="nucleotide sequence ID" value="NZ_VNIM01000028.1"/>
</dbReference>
<dbReference type="Pfam" id="PF13476">
    <property type="entry name" value="AAA_23"/>
    <property type="match status" value="1"/>
</dbReference>
<sequence>MKFTMVSLVLSLRKAEEAIAFSGINYFWGQMGAGKSSIARLIDYCLGGDFQLSPALQAEFLSATLTLELEQSVLTIERQRDSRNVLASWTRNDGPYSVVLPARVASGEVVPETGIETLSDLIFFLSGVNPPRVRKSKIKEDSKAVRLTVRDLLWFCYLDQDHIDSSFFHLEESAEFYLRLKSRDVIRYVIGYHDERVADLEAELDQLRANRTARVSSIDSLTKALVEVGIGSEEEIGQREAALAAAIATADQNIRASRNAPRDAETLHAIDRLKAQSRNLGNAVAKIDADADELRTTRERHLRHRNEIEMLGLKFRRSAEAREILGDLKFLDCPRCAQQLPPHAPSCCEVCGQEDLLDLADPAEVAALEVDIASRRAELAGAMAAIDANLARMSAEKRRIVQSKDRMEAELNRALAEQDSAFLSMALLKERERASLEAELHSIKWLLRLPQLLQQQREALAEIVAREEATRQALKEVRAKAEADRTSLNRLASYFLDCLVRADVPGITCDDRLELEPPSFYPEIYGADPADLTASTFTSLSSGGKKTLFKCCFAIAIHRIATELNAPLPELLIIDSPMKNISERENRDQFEGFYKMVYELKASELSSTQIMLIDKEFFAPPPGLSVSATSRHMQPDSSEHQPLIRYYRGK</sequence>
<dbReference type="InterPro" id="IPR027417">
    <property type="entry name" value="P-loop_NTPase"/>
</dbReference>
<evidence type="ECO:0000256" key="1">
    <source>
        <dbReference type="SAM" id="Coils"/>
    </source>
</evidence>
<organism evidence="3 4">
    <name type="scientific">Alterirhizorhabdus solaris</name>
    <dbReference type="NCBI Taxonomy" id="2529389"/>
    <lineage>
        <taxon>Bacteria</taxon>
        <taxon>Pseudomonadati</taxon>
        <taxon>Pseudomonadota</taxon>
        <taxon>Alphaproteobacteria</taxon>
        <taxon>Sphingomonadales</taxon>
        <taxon>Rhizorhabdaceae</taxon>
        <taxon>Alterirhizorhabdus</taxon>
    </lineage>
</organism>